<name>A0A5N0ELX2_9NOCA</name>
<sequence>MPPFLNAIIDWLRAGYPDGVPESDYIPLLALLRRRLSDDEVRQIAAELAATGDLPADKTDIQVMITKITNEMPSETDVLRVQTRLEAHAWPQDGPSPEDPAADA</sequence>
<accession>A0A5N0ELX2</accession>
<dbReference type="Gene3D" id="1.10.10.2390">
    <property type="match status" value="1"/>
</dbReference>
<dbReference type="AlphaFoldDB" id="A0A5N0ELX2"/>
<dbReference type="Proteomes" id="UP000323876">
    <property type="component" value="Unassembled WGS sequence"/>
</dbReference>
<evidence type="ECO:0000313" key="1">
    <source>
        <dbReference type="EMBL" id="KAA8890013.1"/>
    </source>
</evidence>
<dbReference type="EMBL" id="VXLC01000001">
    <property type="protein sequence ID" value="KAA8890013.1"/>
    <property type="molecule type" value="Genomic_DNA"/>
</dbReference>
<proteinExistence type="predicted"/>
<dbReference type="Gene3D" id="6.10.140.2080">
    <property type="match status" value="1"/>
</dbReference>
<keyword evidence="2" id="KW-1185">Reference proteome</keyword>
<dbReference type="InterPro" id="IPR021784">
    <property type="entry name" value="DUF3349"/>
</dbReference>
<protein>
    <submittedName>
        <fullName evidence="1">DUF3349 domain-containing protein</fullName>
    </submittedName>
</protein>
<organism evidence="1 2">
    <name type="scientific">Nocardia colli</name>
    <dbReference type="NCBI Taxonomy" id="2545717"/>
    <lineage>
        <taxon>Bacteria</taxon>
        <taxon>Bacillati</taxon>
        <taxon>Actinomycetota</taxon>
        <taxon>Actinomycetes</taxon>
        <taxon>Mycobacteriales</taxon>
        <taxon>Nocardiaceae</taxon>
        <taxon>Nocardia</taxon>
    </lineage>
</organism>
<dbReference type="OrthoDB" id="4350726at2"/>
<comment type="caution">
    <text evidence="1">The sequence shown here is derived from an EMBL/GenBank/DDBJ whole genome shotgun (WGS) entry which is preliminary data.</text>
</comment>
<dbReference type="RefSeq" id="WP_150399928.1">
    <property type="nucleotide sequence ID" value="NZ_VXLC01000001.1"/>
</dbReference>
<gene>
    <name evidence="1" type="ORF">F3087_01440</name>
</gene>
<reference evidence="1 2" key="1">
    <citation type="submission" date="2019-09" db="EMBL/GenBank/DDBJ databases">
        <authorList>
            <person name="Wang X."/>
        </authorList>
    </citation>
    <scope>NUCLEOTIDE SEQUENCE [LARGE SCALE GENOMIC DNA]</scope>
    <source>
        <strain evidence="1 2">CICC 11023</strain>
    </source>
</reference>
<evidence type="ECO:0000313" key="2">
    <source>
        <dbReference type="Proteomes" id="UP000323876"/>
    </source>
</evidence>
<dbReference type="Pfam" id="PF11829">
    <property type="entry name" value="DUF3349"/>
    <property type="match status" value="1"/>
</dbReference>